<dbReference type="AlphaFoldDB" id="A0A0U3HLU0"/>
<gene>
    <name evidence="5" type="ORF">AS188_00925</name>
    <name evidence="6" type="ORF">KFL01_26550</name>
</gene>
<feature type="region of interest" description="Disordered" evidence="3">
    <location>
        <begin position="27"/>
        <end position="52"/>
    </location>
</feature>
<dbReference type="EMBL" id="CP013254">
    <property type="protein sequence ID" value="ALU38550.1"/>
    <property type="molecule type" value="Genomic_DNA"/>
</dbReference>
<dbReference type="PROSITE" id="PS51257">
    <property type="entry name" value="PROKAR_LIPOPROTEIN"/>
    <property type="match status" value="1"/>
</dbReference>
<dbReference type="EMBL" id="BJZR01000107">
    <property type="protein sequence ID" value="GEO93349.1"/>
    <property type="molecule type" value="Genomic_DNA"/>
</dbReference>
<dbReference type="Proteomes" id="UP000057181">
    <property type="component" value="Chromosome"/>
</dbReference>
<dbReference type="Pfam" id="PF10634">
    <property type="entry name" value="Iron_transport"/>
    <property type="match status" value="1"/>
</dbReference>
<accession>A0A0U3HLU0</accession>
<dbReference type="KEGG" id="kfv:AS188_00925"/>
<proteinExistence type="inferred from homology"/>
<keyword evidence="2 4" id="KW-0732">Signal</keyword>
<reference evidence="5 7" key="1">
    <citation type="submission" date="2015-11" db="EMBL/GenBank/DDBJ databases">
        <title>Complete Genome Sequence of Kocuria flava strain HO-9041.</title>
        <authorList>
            <person name="Zhou M."/>
            <person name="Dai J."/>
        </authorList>
    </citation>
    <scope>NUCLEOTIDE SEQUENCE [LARGE SCALE GENOMIC DNA]</scope>
    <source>
        <strain evidence="5 7">HO-9041</strain>
    </source>
</reference>
<evidence type="ECO:0000256" key="1">
    <source>
        <dbReference type="ARBA" id="ARBA00010013"/>
    </source>
</evidence>
<sequence length="212" mass="22303">MPQHRPLAVTAALAALLLAGCGAEEAQAPAPGTTTAAPTTTTPAAEGTAPAGEVPQGVAAQYAVLDEEVAAEGGRTSSGDWEVAYIVEPAEAWFETTGGEPTRRAPAEGETHHLEIIPIDAATGRIVPDVPVRLEVLDENGEVVDAKELMFFHAEFFHYANNFSVPEAGDYTLRATLQPPSSPRHGESVEELTLLEPATVTFEDVRLEPAAP</sequence>
<organism evidence="5 7">
    <name type="scientific">Kocuria flava</name>
    <dbReference type="NCBI Taxonomy" id="446860"/>
    <lineage>
        <taxon>Bacteria</taxon>
        <taxon>Bacillati</taxon>
        <taxon>Actinomycetota</taxon>
        <taxon>Actinomycetes</taxon>
        <taxon>Micrococcales</taxon>
        <taxon>Micrococcaceae</taxon>
        <taxon>Kocuria</taxon>
    </lineage>
</organism>
<dbReference type="InterPro" id="IPR038482">
    <property type="entry name" value="Tp34-type_sf"/>
</dbReference>
<dbReference type="InterPro" id="IPR018470">
    <property type="entry name" value="Metal-bd_Tp34-typ"/>
</dbReference>
<feature type="signal peptide" evidence="4">
    <location>
        <begin position="1"/>
        <end position="26"/>
    </location>
</feature>
<protein>
    <submittedName>
        <fullName evidence="5">Uncharacterized protein</fullName>
    </submittedName>
</protein>
<evidence type="ECO:0000256" key="3">
    <source>
        <dbReference type="SAM" id="MobiDB-lite"/>
    </source>
</evidence>
<dbReference type="Gene3D" id="2.60.40.2480">
    <property type="entry name" value="Periplasmic metal-binding protein Tp34-type"/>
    <property type="match status" value="1"/>
</dbReference>
<reference evidence="6 8" key="2">
    <citation type="submission" date="2019-07" db="EMBL/GenBank/DDBJ databases">
        <title>Whole genome shotgun sequence of Kocuria flava NBRC 107626.</title>
        <authorList>
            <person name="Hosoyama A."/>
            <person name="Uohara A."/>
            <person name="Ohji S."/>
            <person name="Ichikawa N."/>
        </authorList>
    </citation>
    <scope>NUCLEOTIDE SEQUENCE [LARGE SCALE GENOMIC DNA]</scope>
    <source>
        <strain evidence="6 8">NBRC 107626</strain>
    </source>
</reference>
<comment type="similarity">
    <text evidence="1">Belongs to the UPF0423 family.</text>
</comment>
<name>A0A0U3HLU0_9MICC</name>
<evidence type="ECO:0000313" key="5">
    <source>
        <dbReference type="EMBL" id="ALU38550.1"/>
    </source>
</evidence>
<evidence type="ECO:0000256" key="4">
    <source>
        <dbReference type="SAM" id="SignalP"/>
    </source>
</evidence>
<evidence type="ECO:0000313" key="8">
    <source>
        <dbReference type="Proteomes" id="UP000321155"/>
    </source>
</evidence>
<dbReference type="RefSeq" id="WP_058857264.1">
    <property type="nucleotide sequence ID" value="NZ_BJZR01000107.1"/>
</dbReference>
<feature type="chain" id="PRO_5043758290" evidence="4">
    <location>
        <begin position="27"/>
        <end position="212"/>
    </location>
</feature>
<dbReference type="Proteomes" id="UP000321155">
    <property type="component" value="Unassembled WGS sequence"/>
</dbReference>
<evidence type="ECO:0000313" key="7">
    <source>
        <dbReference type="Proteomes" id="UP000057181"/>
    </source>
</evidence>
<evidence type="ECO:0000313" key="6">
    <source>
        <dbReference type="EMBL" id="GEO93349.1"/>
    </source>
</evidence>
<keyword evidence="8" id="KW-1185">Reference proteome</keyword>
<evidence type="ECO:0000256" key="2">
    <source>
        <dbReference type="ARBA" id="ARBA00022729"/>
    </source>
</evidence>